<comment type="subcellular location">
    <subcellularLocation>
        <location evidence="1">Cell membrane</location>
        <topology evidence="1">Multi-pass membrane protein</topology>
    </subcellularLocation>
    <subcellularLocation>
        <location evidence="6">Membrane</location>
        <topology evidence="6">Multi-pass membrane protein</topology>
    </subcellularLocation>
</comment>
<evidence type="ECO:0000256" key="3">
    <source>
        <dbReference type="ARBA" id="ARBA00022692"/>
    </source>
</evidence>
<feature type="transmembrane region" description="Helical" evidence="7">
    <location>
        <begin position="123"/>
        <end position="140"/>
    </location>
</feature>
<evidence type="ECO:0000256" key="2">
    <source>
        <dbReference type="ARBA" id="ARBA00009025"/>
    </source>
</evidence>
<feature type="transmembrane region" description="Helical" evidence="7">
    <location>
        <begin position="96"/>
        <end position="116"/>
    </location>
</feature>
<dbReference type="PRINTS" id="PR01437">
    <property type="entry name" value="NUOXDRDTASE4"/>
</dbReference>
<dbReference type="Proteomes" id="UP000244240">
    <property type="component" value="Unassembled WGS sequence"/>
</dbReference>
<keyword evidence="10" id="KW-1185">Reference proteome</keyword>
<comment type="similarity">
    <text evidence="2">Belongs to the complex I subunit 4 family.</text>
</comment>
<evidence type="ECO:0000313" key="10">
    <source>
        <dbReference type="Proteomes" id="UP000244240"/>
    </source>
</evidence>
<dbReference type="GO" id="GO:0003954">
    <property type="term" value="F:NADH dehydrogenase activity"/>
    <property type="evidence" value="ECO:0007669"/>
    <property type="project" value="TreeGrafter"/>
</dbReference>
<gene>
    <name evidence="9" type="ORF">C8P63_105122</name>
</gene>
<feature type="domain" description="NADH:quinone oxidoreductase/Mrp antiporter transmembrane" evidence="8">
    <location>
        <begin position="140"/>
        <end position="431"/>
    </location>
</feature>
<evidence type="ECO:0000313" key="9">
    <source>
        <dbReference type="EMBL" id="PTX62527.1"/>
    </source>
</evidence>
<dbReference type="NCBIfam" id="TIGR01972">
    <property type="entry name" value="NDH_I_M"/>
    <property type="match status" value="1"/>
</dbReference>
<feature type="transmembrane region" description="Helical" evidence="7">
    <location>
        <begin position="146"/>
        <end position="167"/>
    </location>
</feature>
<sequence>MMESFFNVLPTWLVFSPLLGVVALLLIPGKKAGWLKAAGLFGTLPPLVLSLLLYGRFDPAAKGVQFEQSILWFQIPLPQSPPWEITFHLGADGLSLPLTVMATLVSALAACASLPIRKRQKEYFLLFLFLEMGMLGVFLARNLFLFFLFFEMTLITLYFLIGIWGYVDREKAANRFLLYNGLGSAFLLLGVIGLFVLFQSLDYNRLQELANDPQTRRMLSGGPVSPIVWGIFLCFVLAFGIKLPVFPFHTWMLKVHTEASPAVVMIHSGVLLKMGAYGLIRFGVELFPDQVRASAVLLAVLGLINILYGAVLAFVQEDLKRVLAYSSVSHMGIILFGIAALNAPGLTGAVFQAVSHGFISALLFFFIGSLYERTGTTRIGELGGLARQAPVLTGIFLAGGMALLGLPGMSGFISEFLAFLGLFQKQPGLAAAGTLGLVLAAVYTLRAVLKTGFGPLAEHLSKTVDTRPSEALPMLTLLACIILIGVWPNVLGEPMQTTLQTIVSRIGG</sequence>
<feature type="transmembrane region" description="Helical" evidence="7">
    <location>
        <begin position="429"/>
        <end position="449"/>
    </location>
</feature>
<feature type="transmembrane region" description="Helical" evidence="7">
    <location>
        <begin position="6"/>
        <end position="27"/>
    </location>
</feature>
<evidence type="ECO:0000256" key="5">
    <source>
        <dbReference type="ARBA" id="ARBA00023136"/>
    </source>
</evidence>
<keyword evidence="3 6" id="KW-0812">Transmembrane</keyword>
<dbReference type="GO" id="GO:0008137">
    <property type="term" value="F:NADH dehydrogenase (ubiquinone) activity"/>
    <property type="evidence" value="ECO:0007669"/>
    <property type="project" value="InterPro"/>
</dbReference>
<evidence type="ECO:0000259" key="8">
    <source>
        <dbReference type="Pfam" id="PF00361"/>
    </source>
</evidence>
<dbReference type="AlphaFoldDB" id="A0A2T6C2Q4"/>
<feature type="transmembrane region" description="Helical" evidence="7">
    <location>
        <begin position="391"/>
        <end position="409"/>
    </location>
</feature>
<dbReference type="GO" id="GO:0048039">
    <property type="term" value="F:ubiquinone binding"/>
    <property type="evidence" value="ECO:0007669"/>
    <property type="project" value="TreeGrafter"/>
</dbReference>
<feature type="transmembrane region" description="Helical" evidence="7">
    <location>
        <begin position="292"/>
        <end position="315"/>
    </location>
</feature>
<dbReference type="InterPro" id="IPR003918">
    <property type="entry name" value="NADH_UbQ_OxRdtase"/>
</dbReference>
<feature type="transmembrane region" description="Helical" evidence="7">
    <location>
        <begin position="349"/>
        <end position="371"/>
    </location>
</feature>
<evidence type="ECO:0000256" key="1">
    <source>
        <dbReference type="ARBA" id="ARBA00004651"/>
    </source>
</evidence>
<accession>A0A2T6C2Q4</accession>
<dbReference type="GO" id="GO:0005886">
    <property type="term" value="C:plasma membrane"/>
    <property type="evidence" value="ECO:0007669"/>
    <property type="project" value="UniProtKB-SubCell"/>
</dbReference>
<feature type="transmembrane region" description="Helical" evidence="7">
    <location>
        <begin position="322"/>
        <end position="343"/>
    </location>
</feature>
<dbReference type="OrthoDB" id="9811718at2"/>
<feature type="transmembrane region" description="Helical" evidence="7">
    <location>
        <begin position="470"/>
        <end position="490"/>
    </location>
</feature>
<dbReference type="GO" id="GO:0042773">
    <property type="term" value="P:ATP synthesis coupled electron transport"/>
    <property type="evidence" value="ECO:0007669"/>
    <property type="project" value="InterPro"/>
</dbReference>
<dbReference type="PANTHER" id="PTHR43507:SF1">
    <property type="entry name" value="NADH-UBIQUINONE OXIDOREDUCTASE CHAIN 4"/>
    <property type="match status" value="1"/>
</dbReference>
<dbReference type="PANTHER" id="PTHR43507">
    <property type="entry name" value="NADH-UBIQUINONE OXIDOREDUCTASE CHAIN 4"/>
    <property type="match status" value="1"/>
</dbReference>
<dbReference type="InterPro" id="IPR001750">
    <property type="entry name" value="ND/Mrp_TM"/>
</dbReference>
<dbReference type="GO" id="GO:0015990">
    <property type="term" value="P:electron transport coupled proton transport"/>
    <property type="evidence" value="ECO:0007669"/>
    <property type="project" value="TreeGrafter"/>
</dbReference>
<comment type="caution">
    <text evidence="9">The sequence shown here is derived from an EMBL/GenBank/DDBJ whole genome shotgun (WGS) entry which is preliminary data.</text>
</comment>
<proteinExistence type="inferred from homology"/>
<organism evidence="9 10">
    <name type="scientific">Melghirimyces profundicolus</name>
    <dbReference type="NCBI Taxonomy" id="1242148"/>
    <lineage>
        <taxon>Bacteria</taxon>
        <taxon>Bacillati</taxon>
        <taxon>Bacillota</taxon>
        <taxon>Bacilli</taxon>
        <taxon>Bacillales</taxon>
        <taxon>Thermoactinomycetaceae</taxon>
        <taxon>Melghirimyces</taxon>
    </lineage>
</organism>
<keyword evidence="4 7" id="KW-1133">Transmembrane helix</keyword>
<dbReference type="Pfam" id="PF00361">
    <property type="entry name" value="Proton_antipo_M"/>
    <property type="match status" value="1"/>
</dbReference>
<dbReference type="InterPro" id="IPR010227">
    <property type="entry name" value="NADH_Q_OxRdtase_chainM/4"/>
</dbReference>
<name>A0A2T6C2Q4_9BACL</name>
<dbReference type="RefSeq" id="WP_108022327.1">
    <property type="nucleotide sequence ID" value="NZ_QBKR01000005.1"/>
</dbReference>
<dbReference type="EMBL" id="QBKR01000005">
    <property type="protein sequence ID" value="PTX62527.1"/>
    <property type="molecule type" value="Genomic_DNA"/>
</dbReference>
<feature type="transmembrane region" description="Helical" evidence="7">
    <location>
        <begin position="34"/>
        <end position="54"/>
    </location>
</feature>
<protein>
    <submittedName>
        <fullName evidence="9">NADH-quinone oxidoreductase subunit M</fullName>
    </submittedName>
</protein>
<feature type="transmembrane region" description="Helical" evidence="7">
    <location>
        <begin position="218"/>
        <end position="241"/>
    </location>
</feature>
<keyword evidence="5 7" id="KW-0472">Membrane</keyword>
<reference evidence="9 10" key="1">
    <citation type="submission" date="2018-04" db="EMBL/GenBank/DDBJ databases">
        <title>Genomic Encyclopedia of Archaeal and Bacterial Type Strains, Phase II (KMG-II): from individual species to whole genera.</title>
        <authorList>
            <person name="Goeker M."/>
        </authorList>
    </citation>
    <scope>NUCLEOTIDE SEQUENCE [LARGE SCALE GENOMIC DNA]</scope>
    <source>
        <strain evidence="9 10">DSM 45787</strain>
    </source>
</reference>
<feature type="transmembrane region" description="Helical" evidence="7">
    <location>
        <begin position="176"/>
        <end position="198"/>
    </location>
</feature>
<feature type="transmembrane region" description="Helical" evidence="7">
    <location>
        <begin position="262"/>
        <end position="280"/>
    </location>
</feature>
<evidence type="ECO:0000256" key="6">
    <source>
        <dbReference type="RuleBase" id="RU000320"/>
    </source>
</evidence>
<evidence type="ECO:0000256" key="7">
    <source>
        <dbReference type="SAM" id="Phobius"/>
    </source>
</evidence>
<evidence type="ECO:0000256" key="4">
    <source>
        <dbReference type="ARBA" id="ARBA00022989"/>
    </source>
</evidence>